<keyword evidence="3" id="KW-0378">Hydrolase</keyword>
<evidence type="ECO:0000256" key="4">
    <source>
        <dbReference type="ARBA" id="ARBA00022825"/>
    </source>
</evidence>
<keyword evidence="2" id="KW-0645">Protease</keyword>
<dbReference type="PANTHER" id="PTHR20842:SF0">
    <property type="entry name" value="ALPHA-ASPARTYL DIPEPTIDASE"/>
    <property type="match status" value="1"/>
</dbReference>
<evidence type="ECO:0000256" key="1">
    <source>
        <dbReference type="ARBA" id="ARBA00006534"/>
    </source>
</evidence>
<dbReference type="GO" id="GO:0008236">
    <property type="term" value="F:serine-type peptidase activity"/>
    <property type="evidence" value="ECO:0007669"/>
    <property type="project" value="UniProtKB-KW"/>
</dbReference>
<dbReference type="EMBL" id="MHNK01000019">
    <property type="protein sequence ID" value="OGZ43218.1"/>
    <property type="molecule type" value="Genomic_DNA"/>
</dbReference>
<dbReference type="Pfam" id="PF03575">
    <property type="entry name" value="Peptidase_S51"/>
    <property type="match status" value="1"/>
</dbReference>
<dbReference type="STRING" id="1802114.A2719_00810"/>
<sequence>MKLFLASSIDKTATLLTPLLSKEPKLTRLLFVANAADPYTEKWWIDLDRDKFIELGFQLTEIDLRRVSAEEFLKMLNESDVLHICGGSVYYLINLIRENNLDKIIINAVKSEKIIYTGTSAGSIIVSRSIAAFSYDEEEKEHIQKVPDKLGLGLIDFTLVPHCNNVDFINEHKKIIEHITKDTDPLIFLQDSQAVLFEGESFKIVSI</sequence>
<dbReference type="GO" id="GO:0006508">
    <property type="term" value="P:proteolysis"/>
    <property type="evidence" value="ECO:0007669"/>
    <property type="project" value="UniProtKB-KW"/>
</dbReference>
<dbReference type="AlphaFoldDB" id="A0A1G2G050"/>
<dbReference type="SUPFAM" id="SSF52317">
    <property type="entry name" value="Class I glutamine amidotransferase-like"/>
    <property type="match status" value="1"/>
</dbReference>
<comment type="caution">
    <text evidence="5">The sequence shown here is derived from an EMBL/GenBank/DDBJ whole genome shotgun (WGS) entry which is preliminary data.</text>
</comment>
<comment type="similarity">
    <text evidence="1">Belongs to the peptidase S51 family.</text>
</comment>
<accession>A0A1G2G050</accession>
<keyword evidence="4" id="KW-0720">Serine protease</keyword>
<protein>
    <recommendedName>
        <fullName evidence="7">Peptidase S51</fullName>
    </recommendedName>
</protein>
<dbReference type="InterPro" id="IPR005320">
    <property type="entry name" value="Peptidase_S51"/>
</dbReference>
<evidence type="ECO:0000256" key="2">
    <source>
        <dbReference type="ARBA" id="ARBA00022670"/>
    </source>
</evidence>
<reference evidence="5 6" key="1">
    <citation type="journal article" date="2016" name="Nat. Commun.">
        <title>Thousands of microbial genomes shed light on interconnected biogeochemical processes in an aquifer system.</title>
        <authorList>
            <person name="Anantharaman K."/>
            <person name="Brown C.T."/>
            <person name="Hug L.A."/>
            <person name="Sharon I."/>
            <person name="Castelle C.J."/>
            <person name="Probst A.J."/>
            <person name="Thomas B.C."/>
            <person name="Singh A."/>
            <person name="Wilkins M.J."/>
            <person name="Karaoz U."/>
            <person name="Brodie E.L."/>
            <person name="Williams K.H."/>
            <person name="Hubbard S.S."/>
            <person name="Banfield J.F."/>
        </authorList>
    </citation>
    <scope>NUCLEOTIDE SEQUENCE [LARGE SCALE GENOMIC DNA]</scope>
</reference>
<evidence type="ECO:0008006" key="7">
    <source>
        <dbReference type="Google" id="ProtNLM"/>
    </source>
</evidence>
<evidence type="ECO:0000313" key="5">
    <source>
        <dbReference type="EMBL" id="OGZ43218.1"/>
    </source>
</evidence>
<dbReference type="Gene3D" id="3.40.50.880">
    <property type="match status" value="1"/>
</dbReference>
<gene>
    <name evidence="5" type="ORF">A2719_00810</name>
</gene>
<name>A0A1G2G050_9BACT</name>
<evidence type="ECO:0000313" key="6">
    <source>
        <dbReference type="Proteomes" id="UP000177480"/>
    </source>
</evidence>
<organism evidence="5 6">
    <name type="scientific">Candidatus Ryanbacteria bacterium RIFCSPHIGHO2_01_FULL_45_22</name>
    <dbReference type="NCBI Taxonomy" id="1802114"/>
    <lineage>
        <taxon>Bacteria</taxon>
        <taxon>Candidatus Ryaniibacteriota</taxon>
    </lineage>
</organism>
<dbReference type="InterPro" id="IPR029062">
    <property type="entry name" value="Class_I_gatase-like"/>
</dbReference>
<dbReference type="Proteomes" id="UP000177480">
    <property type="component" value="Unassembled WGS sequence"/>
</dbReference>
<dbReference type="PANTHER" id="PTHR20842">
    <property type="entry name" value="PROTEASE S51 ALPHA-ASPARTYL DIPEPTIDASE"/>
    <property type="match status" value="1"/>
</dbReference>
<evidence type="ECO:0000256" key="3">
    <source>
        <dbReference type="ARBA" id="ARBA00022801"/>
    </source>
</evidence>
<proteinExistence type="inferred from homology"/>